<dbReference type="GO" id="GO:0006995">
    <property type="term" value="P:cellular response to nitrogen starvation"/>
    <property type="evidence" value="ECO:0007669"/>
    <property type="project" value="InterPro"/>
</dbReference>
<feature type="chain" id="PRO_5040936233" evidence="1">
    <location>
        <begin position="27"/>
        <end position="88"/>
    </location>
</feature>
<evidence type="ECO:0000313" key="3">
    <source>
        <dbReference type="Proteomes" id="UP001165190"/>
    </source>
</evidence>
<dbReference type="Proteomes" id="UP001165190">
    <property type="component" value="Unassembled WGS sequence"/>
</dbReference>
<name>A0A9W7IZQ6_HIBTR</name>
<sequence>MTRLSMVLLIFLFSFMIFQEPSLAEARKLMNLQQMEANNNVGLREPTRAVSFSSKGDEKGDYQERLFALHLAKIDRILQSVPSPGAGH</sequence>
<dbReference type="InterPro" id="IPR038930">
    <property type="entry name" value="CEP13/CEP14"/>
</dbReference>
<feature type="signal peptide" evidence="1">
    <location>
        <begin position="1"/>
        <end position="26"/>
    </location>
</feature>
<dbReference type="PANTHER" id="PTHR37180:SF4">
    <property type="entry name" value="FORMIN-LIKE PROTEIN 3"/>
    <property type="match status" value="1"/>
</dbReference>
<dbReference type="PANTHER" id="PTHR37180">
    <property type="entry name" value="PRECURSOR OF CEP14"/>
    <property type="match status" value="1"/>
</dbReference>
<evidence type="ECO:0000313" key="2">
    <source>
        <dbReference type="EMBL" id="GMJ05332.1"/>
    </source>
</evidence>
<gene>
    <name evidence="2" type="ORF">HRI_004202400</name>
</gene>
<evidence type="ECO:0000256" key="1">
    <source>
        <dbReference type="SAM" id="SignalP"/>
    </source>
</evidence>
<comment type="caution">
    <text evidence="2">The sequence shown here is derived from an EMBL/GenBank/DDBJ whole genome shotgun (WGS) entry which is preliminary data.</text>
</comment>
<dbReference type="EMBL" id="BSYR01000044">
    <property type="protein sequence ID" value="GMJ05332.1"/>
    <property type="molecule type" value="Genomic_DNA"/>
</dbReference>
<dbReference type="AlphaFoldDB" id="A0A9W7IZQ6"/>
<reference evidence="2" key="1">
    <citation type="submission" date="2023-05" db="EMBL/GenBank/DDBJ databases">
        <title>Genome and transcriptome analyses reveal genes involved in the formation of fine ridges on petal epidermal cells in Hibiscus trionum.</title>
        <authorList>
            <person name="Koshimizu S."/>
            <person name="Masuda S."/>
            <person name="Ishii T."/>
            <person name="Shirasu K."/>
            <person name="Hoshino A."/>
            <person name="Arita M."/>
        </authorList>
    </citation>
    <scope>NUCLEOTIDE SEQUENCE</scope>
    <source>
        <strain evidence="2">Hamamatsu line</strain>
    </source>
</reference>
<organism evidence="2 3">
    <name type="scientific">Hibiscus trionum</name>
    <name type="common">Flower of an hour</name>
    <dbReference type="NCBI Taxonomy" id="183268"/>
    <lineage>
        <taxon>Eukaryota</taxon>
        <taxon>Viridiplantae</taxon>
        <taxon>Streptophyta</taxon>
        <taxon>Embryophyta</taxon>
        <taxon>Tracheophyta</taxon>
        <taxon>Spermatophyta</taxon>
        <taxon>Magnoliopsida</taxon>
        <taxon>eudicotyledons</taxon>
        <taxon>Gunneridae</taxon>
        <taxon>Pentapetalae</taxon>
        <taxon>rosids</taxon>
        <taxon>malvids</taxon>
        <taxon>Malvales</taxon>
        <taxon>Malvaceae</taxon>
        <taxon>Malvoideae</taxon>
        <taxon>Hibiscus</taxon>
    </lineage>
</organism>
<keyword evidence="1" id="KW-0732">Signal</keyword>
<protein>
    <submittedName>
        <fullName evidence="2">C-TERMINALLY ENCODED PEPTIDE 14</fullName>
    </submittedName>
</protein>
<dbReference type="OrthoDB" id="1915362at2759"/>
<keyword evidence="3" id="KW-1185">Reference proteome</keyword>
<accession>A0A9W7IZQ6</accession>
<proteinExistence type="predicted"/>
<dbReference type="GO" id="GO:0006970">
    <property type="term" value="P:response to osmotic stress"/>
    <property type="evidence" value="ECO:0007669"/>
    <property type="project" value="InterPro"/>
</dbReference>